<comment type="caution">
    <text evidence="2">The sequence shown here is derived from an EMBL/GenBank/DDBJ whole genome shotgun (WGS) entry which is preliminary data.</text>
</comment>
<accession>A0ABD1KTM7</accession>
<feature type="domain" description="NXPE C-terminal" evidence="1">
    <location>
        <begin position="261"/>
        <end position="469"/>
    </location>
</feature>
<dbReference type="Proteomes" id="UP001591681">
    <property type="component" value="Unassembled WGS sequence"/>
</dbReference>
<protein>
    <recommendedName>
        <fullName evidence="1">NXPE C-terminal domain-containing protein</fullName>
    </recommendedName>
</protein>
<dbReference type="PANTHER" id="PTHR16165">
    <property type="entry name" value="NXPE FAMILY MEMBER"/>
    <property type="match status" value="1"/>
</dbReference>
<keyword evidence="3" id="KW-1185">Reference proteome</keyword>
<dbReference type="Pfam" id="PF24536">
    <property type="entry name" value="NXPE4_C"/>
    <property type="match status" value="1"/>
</dbReference>
<gene>
    <name evidence="2" type="ORF">ACEWY4_001692</name>
</gene>
<proteinExistence type="predicted"/>
<dbReference type="AlphaFoldDB" id="A0ABD1KTM7"/>
<evidence type="ECO:0000313" key="3">
    <source>
        <dbReference type="Proteomes" id="UP001591681"/>
    </source>
</evidence>
<name>A0ABD1KTM7_9TELE</name>
<evidence type="ECO:0000259" key="1">
    <source>
        <dbReference type="Pfam" id="PF24536"/>
    </source>
</evidence>
<dbReference type="Pfam" id="PF06312">
    <property type="entry name" value="Neurexophilin"/>
    <property type="match status" value="1"/>
</dbReference>
<organism evidence="2 3">
    <name type="scientific">Coilia grayii</name>
    <name type="common">Gray's grenadier anchovy</name>
    <dbReference type="NCBI Taxonomy" id="363190"/>
    <lineage>
        <taxon>Eukaryota</taxon>
        <taxon>Metazoa</taxon>
        <taxon>Chordata</taxon>
        <taxon>Craniata</taxon>
        <taxon>Vertebrata</taxon>
        <taxon>Euteleostomi</taxon>
        <taxon>Actinopterygii</taxon>
        <taxon>Neopterygii</taxon>
        <taxon>Teleostei</taxon>
        <taxon>Clupei</taxon>
        <taxon>Clupeiformes</taxon>
        <taxon>Clupeoidei</taxon>
        <taxon>Engraulidae</taxon>
        <taxon>Coilinae</taxon>
        <taxon>Coilia</taxon>
    </lineage>
</organism>
<evidence type="ECO:0000313" key="2">
    <source>
        <dbReference type="EMBL" id="KAL2102524.1"/>
    </source>
</evidence>
<sequence length="471" mass="52813">MLITSQCMTALAIWRKGEFLQTGAPLGSVARCLTVTTDASTSGFGAICNSMAVNGRWSPSQSSLHINVLKPFTASVFGEVLDHQNGKYSARFILPWAGQASVAVRLIHSSEAVEALKQHRSTDSDRVTFYGYFIGKNSSGAEVQETMVCNIKWAGVVLSPTTQKNCCCEYQDAPTGLTWQCRQPRGLPCDALIYHSRGVRIKRLTRLEKVLMDSQHVDIWLKGDQRLITIRYSNATVGARNKCSPGVPTPTPAGFYINDVWTSFVCATRHFTVNDATQCLKDKHIYIMGDSTSRQWFDYLYRALPTLKLLNSHAVYQVGPHLAVDVLNNIDLHWRSHGLPLRCYKAPIAAFQYMGNVIDDIAGGPHTVIVFNMWAHFINFPLSYYAHRVSLVRRAVVALLRRAPETKVIIKTANTGYKFDRILHEAFRDVGVYILDVWQMTACHYNPDNLHPAPVIIKNEIDILLSFMCPE</sequence>
<reference evidence="2 3" key="1">
    <citation type="submission" date="2024-09" db="EMBL/GenBank/DDBJ databases">
        <title>A chromosome-level genome assembly of Gray's grenadier anchovy, Coilia grayii.</title>
        <authorList>
            <person name="Fu Z."/>
        </authorList>
    </citation>
    <scope>NUCLEOTIDE SEQUENCE [LARGE SCALE GENOMIC DNA]</scope>
    <source>
        <strain evidence="2">G4</strain>
        <tissue evidence="2">Muscle</tissue>
    </source>
</reference>
<dbReference type="InterPro" id="IPR057106">
    <property type="entry name" value="NXPE4_C"/>
</dbReference>
<dbReference type="EMBL" id="JBHFQA010000002">
    <property type="protein sequence ID" value="KAL2102524.1"/>
    <property type="molecule type" value="Genomic_DNA"/>
</dbReference>
<dbReference type="PANTHER" id="PTHR16165:SF23">
    <property type="entry name" value="NEUREXOPHILIN AND PC-ESTERASE DOMAIN FAMILY, MEMBER 5"/>
    <property type="match status" value="1"/>
</dbReference>
<dbReference type="InterPro" id="IPR026845">
    <property type="entry name" value="NXPH/NXPE"/>
</dbReference>